<feature type="non-terminal residue" evidence="1">
    <location>
        <position position="1"/>
    </location>
</feature>
<gene>
    <name evidence="1" type="ORF">S01H1_86281</name>
</gene>
<organism evidence="1">
    <name type="scientific">marine sediment metagenome</name>
    <dbReference type="NCBI Taxonomy" id="412755"/>
    <lineage>
        <taxon>unclassified sequences</taxon>
        <taxon>metagenomes</taxon>
        <taxon>ecological metagenomes</taxon>
    </lineage>
</organism>
<sequence length="34" mass="3556">VGSGESGDPELPGRLLRYALPPDADLDSVSMEVL</sequence>
<protein>
    <submittedName>
        <fullName evidence="1">Uncharacterized protein</fullName>
    </submittedName>
</protein>
<name>X0XVB8_9ZZZZ</name>
<accession>X0XVB8</accession>
<dbReference type="EMBL" id="BARS01059681">
    <property type="protein sequence ID" value="GAG47269.1"/>
    <property type="molecule type" value="Genomic_DNA"/>
</dbReference>
<proteinExistence type="predicted"/>
<dbReference type="AlphaFoldDB" id="X0XVB8"/>
<comment type="caution">
    <text evidence="1">The sequence shown here is derived from an EMBL/GenBank/DDBJ whole genome shotgun (WGS) entry which is preliminary data.</text>
</comment>
<reference evidence="1" key="1">
    <citation type="journal article" date="2014" name="Front. Microbiol.">
        <title>High frequency of phylogenetically diverse reductive dehalogenase-homologous genes in deep subseafloor sedimentary metagenomes.</title>
        <authorList>
            <person name="Kawai M."/>
            <person name="Futagami T."/>
            <person name="Toyoda A."/>
            <person name="Takaki Y."/>
            <person name="Nishi S."/>
            <person name="Hori S."/>
            <person name="Arai W."/>
            <person name="Tsubouchi T."/>
            <person name="Morono Y."/>
            <person name="Uchiyama I."/>
            <person name="Ito T."/>
            <person name="Fujiyama A."/>
            <person name="Inagaki F."/>
            <person name="Takami H."/>
        </authorList>
    </citation>
    <scope>NUCLEOTIDE SEQUENCE</scope>
    <source>
        <strain evidence="1">Expedition CK06-06</strain>
    </source>
</reference>
<evidence type="ECO:0000313" key="1">
    <source>
        <dbReference type="EMBL" id="GAG47269.1"/>
    </source>
</evidence>
<feature type="non-terminal residue" evidence="1">
    <location>
        <position position="34"/>
    </location>
</feature>